<keyword evidence="6" id="KW-0645">Protease</keyword>
<feature type="compositionally biased region" description="Low complexity" evidence="14">
    <location>
        <begin position="745"/>
        <end position="755"/>
    </location>
</feature>
<dbReference type="Pfam" id="PF03717">
    <property type="entry name" value="PBP_dimer"/>
    <property type="match status" value="1"/>
</dbReference>
<feature type="transmembrane region" description="Helical" evidence="15">
    <location>
        <begin position="17"/>
        <end position="37"/>
    </location>
</feature>
<dbReference type="GO" id="GO:0009002">
    <property type="term" value="F:serine-type D-Ala-D-Ala carboxypeptidase activity"/>
    <property type="evidence" value="ECO:0007669"/>
    <property type="project" value="UniProtKB-EC"/>
</dbReference>
<evidence type="ECO:0000256" key="6">
    <source>
        <dbReference type="ARBA" id="ARBA00022670"/>
    </source>
</evidence>
<dbReference type="InterPro" id="IPR050515">
    <property type="entry name" value="Beta-lactam/transpept"/>
</dbReference>
<evidence type="ECO:0000256" key="8">
    <source>
        <dbReference type="ARBA" id="ARBA00022801"/>
    </source>
</evidence>
<evidence type="ECO:0000256" key="9">
    <source>
        <dbReference type="ARBA" id="ARBA00022960"/>
    </source>
</evidence>
<keyword evidence="12 15" id="KW-0472">Membrane</keyword>
<comment type="similarity">
    <text evidence="3">Belongs to the transpeptidase family.</text>
</comment>
<keyword evidence="11 15" id="KW-1133">Transmembrane helix</keyword>
<dbReference type="Gene3D" id="3.40.710.10">
    <property type="entry name" value="DD-peptidase/beta-lactamase superfamily"/>
    <property type="match status" value="1"/>
</dbReference>
<feature type="region of interest" description="Disordered" evidence="14">
    <location>
        <begin position="671"/>
        <end position="790"/>
    </location>
</feature>
<name>A0ABU2L7X1_9ACTN</name>
<evidence type="ECO:0000259" key="16">
    <source>
        <dbReference type="Pfam" id="PF00905"/>
    </source>
</evidence>
<dbReference type="InterPro" id="IPR017790">
    <property type="entry name" value="Penicillin-binding_protein_2"/>
</dbReference>
<evidence type="ECO:0000256" key="2">
    <source>
        <dbReference type="ARBA" id="ARBA00004236"/>
    </source>
</evidence>
<dbReference type="SUPFAM" id="SSF56601">
    <property type="entry name" value="beta-lactamase/transpeptidase-like"/>
    <property type="match status" value="1"/>
</dbReference>
<dbReference type="Pfam" id="PF00905">
    <property type="entry name" value="Transpeptidase"/>
    <property type="match status" value="1"/>
</dbReference>
<feature type="compositionally biased region" description="Gly residues" evidence="14">
    <location>
        <begin position="706"/>
        <end position="720"/>
    </location>
</feature>
<keyword evidence="9" id="KW-0133">Cell shape</keyword>
<dbReference type="PANTHER" id="PTHR30627:SF2">
    <property type="entry name" value="PEPTIDOGLYCAN D,D-TRANSPEPTIDASE MRDA"/>
    <property type="match status" value="1"/>
</dbReference>
<dbReference type="InterPro" id="IPR012338">
    <property type="entry name" value="Beta-lactam/transpept-like"/>
</dbReference>
<proteinExistence type="inferred from homology"/>
<dbReference type="EC" id="3.4.16.4" evidence="18"/>
<dbReference type="InterPro" id="IPR005311">
    <property type="entry name" value="PBP_dimer"/>
</dbReference>
<keyword evidence="19" id="KW-1185">Reference proteome</keyword>
<keyword evidence="8 18" id="KW-0378">Hydrolase</keyword>
<dbReference type="InterPro" id="IPR036138">
    <property type="entry name" value="PBP_dimer_sf"/>
</dbReference>
<accession>A0ABU2L7X1</accession>
<keyword evidence="10" id="KW-0573">Peptidoglycan synthesis</keyword>
<dbReference type="PANTHER" id="PTHR30627">
    <property type="entry name" value="PEPTIDOGLYCAN D,D-TRANSPEPTIDASE"/>
    <property type="match status" value="1"/>
</dbReference>
<comment type="subcellular location">
    <subcellularLocation>
        <location evidence="2">Cell membrane</location>
    </subcellularLocation>
    <subcellularLocation>
        <location evidence="1">Membrane</location>
        <topology evidence="1">Single-pass membrane protein</topology>
    </subcellularLocation>
</comment>
<feature type="domain" description="Penicillin-binding protein dimerisation" evidence="17">
    <location>
        <begin position="60"/>
        <end position="246"/>
    </location>
</feature>
<keyword evidence="4" id="KW-1003">Cell membrane</keyword>
<comment type="caution">
    <text evidence="18">The sequence shown here is derived from an EMBL/GenBank/DDBJ whole genome shotgun (WGS) entry which is preliminary data.</text>
</comment>
<evidence type="ECO:0000256" key="12">
    <source>
        <dbReference type="ARBA" id="ARBA00023136"/>
    </source>
</evidence>
<evidence type="ECO:0000256" key="14">
    <source>
        <dbReference type="SAM" id="MobiDB-lite"/>
    </source>
</evidence>
<reference evidence="19" key="1">
    <citation type="submission" date="2023-07" db="EMBL/GenBank/DDBJ databases">
        <title>30 novel species of actinomycetes from the DSMZ collection.</title>
        <authorList>
            <person name="Nouioui I."/>
        </authorList>
    </citation>
    <scope>NUCLEOTIDE SEQUENCE [LARGE SCALE GENOMIC DNA]</scope>
    <source>
        <strain evidence="19">DSM 44917</strain>
    </source>
</reference>
<keyword evidence="13" id="KW-0961">Cell wall biogenesis/degradation</keyword>
<evidence type="ECO:0000259" key="17">
    <source>
        <dbReference type="Pfam" id="PF03717"/>
    </source>
</evidence>
<dbReference type="Proteomes" id="UP001183388">
    <property type="component" value="Unassembled WGS sequence"/>
</dbReference>
<evidence type="ECO:0000256" key="13">
    <source>
        <dbReference type="ARBA" id="ARBA00023316"/>
    </source>
</evidence>
<dbReference type="NCBIfam" id="TIGR03423">
    <property type="entry name" value="pbp2_mrdA"/>
    <property type="match status" value="1"/>
</dbReference>
<keyword evidence="18" id="KW-0121">Carboxypeptidase</keyword>
<feature type="domain" description="Penicillin-binding protein transpeptidase" evidence="16">
    <location>
        <begin position="298"/>
        <end position="659"/>
    </location>
</feature>
<dbReference type="EMBL" id="JAVREN010000013">
    <property type="protein sequence ID" value="MDT0307605.1"/>
    <property type="molecule type" value="Genomic_DNA"/>
</dbReference>
<dbReference type="RefSeq" id="WP_311630556.1">
    <property type="nucleotide sequence ID" value="NZ_JAVREN010000013.1"/>
</dbReference>
<organism evidence="18 19">
    <name type="scientific">Streptomyces boetiae</name>
    <dbReference type="NCBI Taxonomy" id="3075541"/>
    <lineage>
        <taxon>Bacteria</taxon>
        <taxon>Bacillati</taxon>
        <taxon>Actinomycetota</taxon>
        <taxon>Actinomycetes</taxon>
        <taxon>Kitasatosporales</taxon>
        <taxon>Streptomycetaceae</taxon>
        <taxon>Streptomyces</taxon>
    </lineage>
</organism>
<keyword evidence="7 15" id="KW-0812">Transmembrane</keyword>
<evidence type="ECO:0000256" key="10">
    <source>
        <dbReference type="ARBA" id="ARBA00022984"/>
    </source>
</evidence>
<evidence type="ECO:0000313" key="18">
    <source>
        <dbReference type="EMBL" id="MDT0307605.1"/>
    </source>
</evidence>
<gene>
    <name evidence="18" type="primary">mrdA</name>
    <name evidence="18" type="ORF">RM780_11605</name>
</gene>
<evidence type="ECO:0000256" key="11">
    <source>
        <dbReference type="ARBA" id="ARBA00022989"/>
    </source>
</evidence>
<evidence type="ECO:0000256" key="3">
    <source>
        <dbReference type="ARBA" id="ARBA00007171"/>
    </source>
</evidence>
<evidence type="ECO:0000256" key="5">
    <source>
        <dbReference type="ARBA" id="ARBA00022519"/>
    </source>
</evidence>
<keyword evidence="5" id="KW-0997">Cell inner membrane</keyword>
<feature type="compositionally biased region" description="Basic and acidic residues" evidence="14">
    <location>
        <begin position="780"/>
        <end position="790"/>
    </location>
</feature>
<dbReference type="InterPro" id="IPR001460">
    <property type="entry name" value="PCN-bd_Tpept"/>
</dbReference>
<evidence type="ECO:0000256" key="1">
    <source>
        <dbReference type="ARBA" id="ARBA00004167"/>
    </source>
</evidence>
<evidence type="ECO:0000313" key="19">
    <source>
        <dbReference type="Proteomes" id="UP001183388"/>
    </source>
</evidence>
<evidence type="ECO:0000256" key="15">
    <source>
        <dbReference type="SAM" id="Phobius"/>
    </source>
</evidence>
<protein>
    <submittedName>
        <fullName evidence="18">Penicillin-binding protein 2</fullName>
        <ecNumber evidence="18">3.4.16.4</ecNumber>
    </submittedName>
</protein>
<dbReference type="Gene3D" id="3.90.1310.10">
    <property type="entry name" value="Penicillin-binding protein 2a (Domain 2)"/>
    <property type="match status" value="1"/>
</dbReference>
<sequence length="790" mass="84238">MTNIPETGRTSRITIRLVVIQILVFSLLLTLGGRLWYLQIRQGDEFAAQAAGNHVQQVVQPAVRGAILDARGVPIADNVTRLVVSADRTELSRLPDDGEQVLAEVAELLEMPVEDVTNRVRLCDAETPQPCWNGSPYQPIPITDEATTQQALVIRERAEDFPGISAEPTAVRRYPSPDGANTAQVLGYLSPVTDEEVAETEDTDAPLLRSDQIGRAGLERSYDSYLRGDAGVTRYEVDKFGRVLGQAESESAVAGANLVTSIDSRVQGVVERELLSAMEVARGTRDEVTGRDYEADAGSAVVIENDTGRVVAMASAPDYDPNVWVGGISTEQYAALTDEDANNPLLNRAIQGQGPPGSTFKVITTTAAVNAGFDFDGSYNCSSAYEVGGQTFRNFESGSYGPIDLGRAIEVSCNTVFYRIAHQEWQADGGTDPVDDPDDWLFRTAHEFGLGEPTGIDLPNEAAGRIPDRQWKRDYWEANRDAWCEIGESDREDYAARIARENCTEGANMRAGDMLNFSIGQGDVLVTPLQLATVYAALGNGGTLYTPQVGRAVIAADGELVDEFEPRIAGQLPADEQTIENIRDATLSVMTTGSAAWRFGGWPQNEIPLRGKTGTAEASGDQQTTSWLATYSDDYTVVMSISQAGTGSGASGPAVRNIWEAIYGVGEDGSIDEDRALMPQPHSELPPVDETGQIVPQVDEDEQRGGEGTGEGTAGQAGDGPGERGESGDPGGIGAVTPPEDAGEDPGATPAADVPPDGPGGDETVGEQRGGQAPEVPEVESARNERDEAT</sequence>
<dbReference type="SUPFAM" id="SSF56519">
    <property type="entry name" value="Penicillin binding protein dimerisation domain"/>
    <property type="match status" value="1"/>
</dbReference>
<evidence type="ECO:0000256" key="4">
    <source>
        <dbReference type="ARBA" id="ARBA00022475"/>
    </source>
</evidence>
<evidence type="ECO:0000256" key="7">
    <source>
        <dbReference type="ARBA" id="ARBA00022692"/>
    </source>
</evidence>